<gene>
    <name evidence="1" type="ORF">MHI_LOCUS68798</name>
</gene>
<dbReference type="Proteomes" id="UP000752696">
    <property type="component" value="Unassembled WGS sequence"/>
</dbReference>
<evidence type="ECO:0000313" key="2">
    <source>
        <dbReference type="Proteomes" id="UP000752696"/>
    </source>
</evidence>
<comment type="caution">
    <text evidence="1">The sequence shown here is derived from an EMBL/GenBank/DDBJ whole genome shotgun (WGS) entry which is preliminary data.</text>
</comment>
<keyword evidence="2" id="KW-1185">Reference proteome</keyword>
<proteinExistence type="predicted"/>
<accession>A0A6V7GUQ6</accession>
<protein>
    <submittedName>
        <fullName evidence="1">Uncharacterized protein</fullName>
    </submittedName>
</protein>
<dbReference type="EMBL" id="CAJDYZ010001343">
    <property type="protein sequence ID" value="CAD1468803.1"/>
    <property type="molecule type" value="Genomic_DNA"/>
</dbReference>
<reference evidence="1" key="1">
    <citation type="submission" date="2020-07" db="EMBL/GenBank/DDBJ databases">
        <authorList>
            <person name="Nazaruddin N."/>
        </authorList>
    </citation>
    <scope>NUCLEOTIDE SEQUENCE</scope>
</reference>
<sequence>MFFQAYFKASSMLLHPVAEKSPARFVEIVGKWVNRKCSDQEEIPLRREERHLFTIHLLALSAIDSLKYTLHSKRITRSISSERK</sequence>
<evidence type="ECO:0000313" key="1">
    <source>
        <dbReference type="EMBL" id="CAD1468803.1"/>
    </source>
</evidence>
<name>A0A6V7GUQ6_9HYME</name>
<organism evidence="1 2">
    <name type="scientific">Heterotrigona itama</name>
    <dbReference type="NCBI Taxonomy" id="395501"/>
    <lineage>
        <taxon>Eukaryota</taxon>
        <taxon>Metazoa</taxon>
        <taxon>Ecdysozoa</taxon>
        <taxon>Arthropoda</taxon>
        <taxon>Hexapoda</taxon>
        <taxon>Insecta</taxon>
        <taxon>Pterygota</taxon>
        <taxon>Neoptera</taxon>
        <taxon>Endopterygota</taxon>
        <taxon>Hymenoptera</taxon>
        <taxon>Apocrita</taxon>
        <taxon>Aculeata</taxon>
        <taxon>Apoidea</taxon>
        <taxon>Anthophila</taxon>
        <taxon>Apidae</taxon>
        <taxon>Heterotrigona</taxon>
    </lineage>
</organism>
<dbReference type="AlphaFoldDB" id="A0A6V7GUQ6"/>